<evidence type="ECO:0000256" key="4">
    <source>
        <dbReference type="ARBA" id="ARBA00012827"/>
    </source>
</evidence>
<feature type="repeat" description="Lumazine-binding" evidence="9">
    <location>
        <begin position="1"/>
        <end position="97"/>
    </location>
</feature>
<dbReference type="PROSITE" id="PS51177">
    <property type="entry name" value="LUMAZINE_BIND"/>
    <property type="match status" value="2"/>
</dbReference>
<reference evidence="11 12" key="1">
    <citation type="submission" date="2019-04" db="EMBL/GenBank/DDBJ databases">
        <authorList>
            <person name="Jiang L."/>
        </authorList>
    </citation>
    <scope>NUCLEOTIDE SEQUENCE [LARGE SCALE GENOMIC DNA]</scope>
    <source>
        <strain evidence="11 12">YIM 131853</strain>
    </source>
</reference>
<feature type="repeat" description="Lumazine-binding" evidence="9">
    <location>
        <begin position="98"/>
        <end position="215"/>
    </location>
</feature>
<evidence type="ECO:0000313" key="12">
    <source>
        <dbReference type="Proteomes" id="UP000309133"/>
    </source>
</evidence>
<dbReference type="PANTHER" id="PTHR21098">
    <property type="entry name" value="RIBOFLAVIN SYNTHASE ALPHA CHAIN"/>
    <property type="match status" value="1"/>
</dbReference>
<dbReference type="InterPro" id="IPR001783">
    <property type="entry name" value="Lumazine-bd"/>
</dbReference>
<keyword evidence="12" id="KW-1185">Reference proteome</keyword>
<dbReference type="CDD" id="cd00402">
    <property type="entry name" value="Riboflavin_synthase_like"/>
    <property type="match status" value="1"/>
</dbReference>
<evidence type="ECO:0000256" key="3">
    <source>
        <dbReference type="ARBA" id="ARBA00004887"/>
    </source>
</evidence>
<sequence length="243" mass="24569">MFTGIIEERGEILAWDHQEDGSARLTVRAPQAASDAGHGDSISVGGVCLTVIDQGPDWFTADVMGQTLAVSAISGLAVGDHANIERAMQVGDRLGGHIVQGHVDGVSTLLRRTDLESWRVLRFALDPQLAPLVVDKGSIAVSGVSLTVSAVSAPNGSAPNGSDANGGDANGGGGAWFEVSLIPETLAATTLGALEIGGLVNVETDVLARHVQRLVAFGLAAPAVPTLPASADAVAGATEGGAR</sequence>
<comment type="pathway">
    <text evidence="3">Cofactor biosynthesis; riboflavin biosynthesis; riboflavin from 2-hydroxy-3-oxobutyl phosphate and 5-amino-6-(D-ribitylamino)uracil: step 2/2.</text>
</comment>
<evidence type="ECO:0000313" key="11">
    <source>
        <dbReference type="EMBL" id="THG30877.1"/>
    </source>
</evidence>
<dbReference type="NCBIfam" id="NF006767">
    <property type="entry name" value="PRK09289.1"/>
    <property type="match status" value="1"/>
</dbReference>
<dbReference type="GO" id="GO:0009231">
    <property type="term" value="P:riboflavin biosynthetic process"/>
    <property type="evidence" value="ECO:0007669"/>
    <property type="project" value="UniProtKB-KW"/>
</dbReference>
<keyword evidence="7 11" id="KW-0808">Transferase</keyword>
<dbReference type="OrthoDB" id="9788537at2"/>
<keyword evidence="6" id="KW-0686">Riboflavin biosynthesis</keyword>
<evidence type="ECO:0000256" key="1">
    <source>
        <dbReference type="ARBA" id="ARBA00000968"/>
    </source>
</evidence>
<dbReference type="EMBL" id="SSSM01000004">
    <property type="protein sequence ID" value="THG30877.1"/>
    <property type="molecule type" value="Genomic_DNA"/>
</dbReference>
<protein>
    <recommendedName>
        <fullName evidence="5">Riboflavin synthase</fullName>
        <ecNumber evidence="4">2.5.1.9</ecNumber>
    </recommendedName>
</protein>
<feature type="domain" description="Lumazine-binding" evidence="10">
    <location>
        <begin position="1"/>
        <end position="97"/>
    </location>
</feature>
<dbReference type="EC" id="2.5.1.9" evidence="4"/>
<evidence type="ECO:0000256" key="8">
    <source>
        <dbReference type="ARBA" id="ARBA00022737"/>
    </source>
</evidence>
<dbReference type="GO" id="GO:0004746">
    <property type="term" value="F:riboflavin synthase activity"/>
    <property type="evidence" value="ECO:0007669"/>
    <property type="project" value="UniProtKB-EC"/>
</dbReference>
<proteinExistence type="predicted"/>
<evidence type="ECO:0000256" key="2">
    <source>
        <dbReference type="ARBA" id="ARBA00002803"/>
    </source>
</evidence>
<dbReference type="Gene3D" id="2.40.30.20">
    <property type="match status" value="2"/>
</dbReference>
<evidence type="ECO:0000256" key="7">
    <source>
        <dbReference type="ARBA" id="ARBA00022679"/>
    </source>
</evidence>
<dbReference type="InterPro" id="IPR017938">
    <property type="entry name" value="Riboflavin_synthase-like_b-brl"/>
</dbReference>
<dbReference type="Proteomes" id="UP000309133">
    <property type="component" value="Unassembled WGS sequence"/>
</dbReference>
<comment type="caution">
    <text evidence="11">The sequence shown here is derived from an EMBL/GenBank/DDBJ whole genome shotgun (WGS) entry which is preliminary data.</text>
</comment>
<evidence type="ECO:0000256" key="9">
    <source>
        <dbReference type="PROSITE-ProRule" id="PRU00524"/>
    </source>
</evidence>
<dbReference type="InterPro" id="IPR023366">
    <property type="entry name" value="ATP_synth_asu-like_sf"/>
</dbReference>
<name>A0A4V3WT71_9MICO</name>
<dbReference type="Pfam" id="PF00677">
    <property type="entry name" value="Lum_binding"/>
    <property type="match status" value="2"/>
</dbReference>
<gene>
    <name evidence="11" type="ORF">E6C64_09630</name>
</gene>
<dbReference type="AlphaFoldDB" id="A0A4V3WT71"/>
<accession>A0A4V3WT71</accession>
<organism evidence="11 12">
    <name type="scientific">Naasia lichenicola</name>
    <dbReference type="NCBI Taxonomy" id="2565933"/>
    <lineage>
        <taxon>Bacteria</taxon>
        <taxon>Bacillati</taxon>
        <taxon>Actinomycetota</taxon>
        <taxon>Actinomycetes</taxon>
        <taxon>Micrococcales</taxon>
        <taxon>Microbacteriaceae</taxon>
        <taxon>Naasia</taxon>
    </lineage>
</organism>
<dbReference type="InterPro" id="IPR026017">
    <property type="entry name" value="Lumazine-bd_dom"/>
</dbReference>
<comment type="function">
    <text evidence="2">Catalyzes the dismutation of two molecules of 6,7-dimethyl-8-ribityllumazine, resulting in the formation of riboflavin and 5-amino-6-(D-ribitylamino)uracil.</text>
</comment>
<evidence type="ECO:0000256" key="5">
    <source>
        <dbReference type="ARBA" id="ARBA00013950"/>
    </source>
</evidence>
<dbReference type="PANTHER" id="PTHR21098:SF12">
    <property type="entry name" value="RIBOFLAVIN SYNTHASE"/>
    <property type="match status" value="1"/>
</dbReference>
<dbReference type="PIRSF" id="PIRSF000498">
    <property type="entry name" value="Riboflavin_syn_A"/>
    <property type="match status" value="1"/>
</dbReference>
<evidence type="ECO:0000256" key="6">
    <source>
        <dbReference type="ARBA" id="ARBA00022619"/>
    </source>
</evidence>
<evidence type="ECO:0000259" key="10">
    <source>
        <dbReference type="PROSITE" id="PS51177"/>
    </source>
</evidence>
<keyword evidence="8" id="KW-0677">Repeat</keyword>
<comment type="catalytic activity">
    <reaction evidence="1">
        <text>2 6,7-dimethyl-8-(1-D-ribityl)lumazine + H(+) = 5-amino-6-(D-ribitylamino)uracil + riboflavin</text>
        <dbReference type="Rhea" id="RHEA:20772"/>
        <dbReference type="ChEBI" id="CHEBI:15378"/>
        <dbReference type="ChEBI" id="CHEBI:15934"/>
        <dbReference type="ChEBI" id="CHEBI:57986"/>
        <dbReference type="ChEBI" id="CHEBI:58201"/>
        <dbReference type="EC" id="2.5.1.9"/>
    </reaction>
</comment>
<feature type="domain" description="Lumazine-binding" evidence="10">
    <location>
        <begin position="98"/>
        <end position="215"/>
    </location>
</feature>
<dbReference type="SUPFAM" id="SSF63380">
    <property type="entry name" value="Riboflavin synthase domain-like"/>
    <property type="match status" value="2"/>
</dbReference>